<proteinExistence type="predicted"/>
<evidence type="ECO:0000313" key="2">
    <source>
        <dbReference type="Proteomes" id="UP000254266"/>
    </source>
</evidence>
<name>A0A370DG19_9GAMM</name>
<dbReference type="EMBL" id="QFXC01000008">
    <property type="protein sequence ID" value="RDH83868.1"/>
    <property type="molecule type" value="Genomic_DNA"/>
</dbReference>
<protein>
    <submittedName>
        <fullName evidence="1">Uncharacterized protein</fullName>
    </submittedName>
</protein>
<sequence length="284" mass="32807">MHVRYKLRKSKGLVTPKGPEFSDAETISCDIDGTSIKFKAPKHRPRRSNHKQILPSNSYKMDEMVFREFQDECVVNNISWEHFDLFYNTWAFYGPWFTGVLAELRMSFSLVKSINKENNDYSLFHPRAFEKVIGDYLTSNFSTYANDLMNGRHEYIAPVNWRPLNSLPVVAVKLQVEPDTEVIRDTIQHFVFFPISDKVMACVQFVPSQILAASQEELDKRVSRSTMHELMNNIIDSIDIDLSPDATAQKTKALEGLHDTSLVSEFLPLKWSDLKHNNEVKQLD</sequence>
<accession>A0A370DG19</accession>
<dbReference type="AlphaFoldDB" id="A0A370DG19"/>
<keyword evidence="2" id="KW-1185">Reference proteome</keyword>
<reference evidence="1 2" key="1">
    <citation type="journal article" date="2018" name="ISME J.">
        <title>Endosymbiont genomes yield clues of tubeworm success.</title>
        <authorList>
            <person name="Li Y."/>
            <person name="Liles M.R."/>
            <person name="Halanych K.M."/>
        </authorList>
    </citation>
    <scope>NUCLEOTIDE SEQUENCE [LARGE SCALE GENOMIC DNA]</scope>
    <source>
        <strain evidence="1">A1464</strain>
    </source>
</reference>
<gene>
    <name evidence="1" type="ORF">DIZ80_06960</name>
</gene>
<dbReference type="Proteomes" id="UP000254266">
    <property type="component" value="Unassembled WGS sequence"/>
</dbReference>
<comment type="caution">
    <text evidence="1">The sequence shown here is derived from an EMBL/GenBank/DDBJ whole genome shotgun (WGS) entry which is preliminary data.</text>
</comment>
<evidence type="ECO:0000313" key="1">
    <source>
        <dbReference type="EMBL" id="RDH83868.1"/>
    </source>
</evidence>
<organism evidence="1 2">
    <name type="scientific">endosymbiont of Galathealinum brachiosum</name>
    <dbReference type="NCBI Taxonomy" id="2200906"/>
    <lineage>
        <taxon>Bacteria</taxon>
        <taxon>Pseudomonadati</taxon>
        <taxon>Pseudomonadota</taxon>
        <taxon>Gammaproteobacteria</taxon>
        <taxon>sulfur-oxidizing symbionts</taxon>
    </lineage>
</organism>